<dbReference type="EMBL" id="AJWJ01000336">
    <property type="protein sequence ID" value="KAF2071818.1"/>
    <property type="molecule type" value="Genomic_DNA"/>
</dbReference>
<name>A0A8J4UYF8_9MYCE</name>
<dbReference type="Proteomes" id="UP000695562">
    <property type="component" value="Unassembled WGS sequence"/>
</dbReference>
<protein>
    <submittedName>
        <fullName evidence="1">Uncharacterized protein</fullName>
    </submittedName>
</protein>
<proteinExistence type="predicted"/>
<reference evidence="1" key="1">
    <citation type="submission" date="2020-01" db="EMBL/GenBank/DDBJ databases">
        <title>Development of genomics and gene disruption for Polysphondylium violaceum indicates a role for the polyketide synthase stlB in stalk morphogenesis.</title>
        <authorList>
            <person name="Narita B."/>
            <person name="Kawabe Y."/>
            <person name="Kin K."/>
            <person name="Saito T."/>
            <person name="Gibbs R."/>
            <person name="Kuspa A."/>
            <person name="Muzny D."/>
            <person name="Queller D."/>
            <person name="Richards S."/>
            <person name="Strassman J."/>
            <person name="Sucgang R."/>
            <person name="Worley K."/>
            <person name="Schaap P."/>
        </authorList>
    </citation>
    <scope>NUCLEOTIDE SEQUENCE</scope>
    <source>
        <strain evidence="1">QSvi11</strain>
    </source>
</reference>
<gene>
    <name evidence="1" type="ORF">CYY_006879</name>
</gene>
<sequence>MHHTTRPHALDEFPILEDQFLFLFCTRPLESLNKLITWYLYSKETNTISNPRSKNQIRQSHQDIQYRGINLWDLEKRASTEGMDLNTKINYLRRKELNHHQTEGLNPYSSKIKNSSDNSSKHGVLLFPYITLLKHLSDVCP</sequence>
<dbReference type="OrthoDB" id="19433at2759"/>
<accession>A0A8J4UYF8</accession>
<dbReference type="AlphaFoldDB" id="A0A8J4UYF8"/>
<organism evidence="1 2">
    <name type="scientific">Polysphondylium violaceum</name>
    <dbReference type="NCBI Taxonomy" id="133409"/>
    <lineage>
        <taxon>Eukaryota</taxon>
        <taxon>Amoebozoa</taxon>
        <taxon>Evosea</taxon>
        <taxon>Eumycetozoa</taxon>
        <taxon>Dictyostelia</taxon>
        <taxon>Dictyosteliales</taxon>
        <taxon>Dictyosteliaceae</taxon>
        <taxon>Polysphondylium</taxon>
    </lineage>
</organism>
<comment type="caution">
    <text evidence="1">The sequence shown here is derived from an EMBL/GenBank/DDBJ whole genome shotgun (WGS) entry which is preliminary data.</text>
</comment>
<evidence type="ECO:0000313" key="2">
    <source>
        <dbReference type="Proteomes" id="UP000695562"/>
    </source>
</evidence>
<keyword evidence="2" id="KW-1185">Reference proteome</keyword>
<evidence type="ECO:0000313" key="1">
    <source>
        <dbReference type="EMBL" id="KAF2071818.1"/>
    </source>
</evidence>